<dbReference type="GO" id="GO:0005730">
    <property type="term" value="C:nucleolus"/>
    <property type="evidence" value="ECO:0007669"/>
    <property type="project" value="TreeGrafter"/>
</dbReference>
<dbReference type="HOGENOM" id="CLU_029214_3_0_1"/>
<feature type="domain" description="Monopolin complex subunit Csm1/Pcs1 C-terminal" evidence="3">
    <location>
        <begin position="392"/>
        <end position="480"/>
    </location>
</feature>
<name>A0A0D2CN35_9EURO</name>
<sequence length="501" mass="55292">MKGIADLLDSDMEETAPFIDENSILSSASDATNATSTKTTQAKRGKKRQRVTMPPKSKSKSEKSALPQTKKAPPKQTAGVKRKAAEDPFDPEAKEDPDETLGNAGTGAEAPGPKTKKRGRAAKPKSNTKVPETQEREDDLVEVDEAPVQIRSKHAATKATRQAPKVASKTPAIAESKAPQRLRNIISHPQLEEDETDAIVESISSPKPRPVVRNTSRSREDLHFRRRAGSASDTERGDPNLRRKLGDITRKFENVDLKYRNLKEVGIHEANANIEKLRKQCDATTQASDDLIASLKKELATQAPLAQEARKLKQQMQNQEDEMGKMRQTAASLSTSLTAAQHEIKALQAKLAAARSSSVDHPKTPGSAIKGTAQRSALISNAEAAKSVEIAQMKLDLYSDLTGLVVLNVKKTEEGHSYECIQTGQNGTLHFRLFVDQEIARTMSFEDTEYLYTPLLDADRDHEMMKLMPGYLTEEITFARLNASKFYGRVVDTLTKKRVEE</sequence>
<dbReference type="AlphaFoldDB" id="A0A0D2CN35"/>
<reference evidence="4 5" key="1">
    <citation type="submission" date="2015-01" db="EMBL/GenBank/DDBJ databases">
        <title>The Genome Sequence of Capronia semiimmersa CBS27337.</title>
        <authorList>
            <consortium name="The Broad Institute Genomics Platform"/>
            <person name="Cuomo C."/>
            <person name="de Hoog S."/>
            <person name="Gorbushina A."/>
            <person name="Stielow B."/>
            <person name="Teixiera M."/>
            <person name="Abouelleil A."/>
            <person name="Chapman S.B."/>
            <person name="Priest M."/>
            <person name="Young S.K."/>
            <person name="Wortman J."/>
            <person name="Nusbaum C."/>
            <person name="Birren B."/>
        </authorList>
    </citation>
    <scope>NUCLEOTIDE SEQUENCE [LARGE SCALE GENOMIC DNA]</scope>
    <source>
        <strain evidence="4 5">CBS 27337</strain>
    </source>
</reference>
<organism evidence="4 5">
    <name type="scientific">Phialophora macrospora</name>
    <dbReference type="NCBI Taxonomy" id="1851006"/>
    <lineage>
        <taxon>Eukaryota</taxon>
        <taxon>Fungi</taxon>
        <taxon>Dikarya</taxon>
        <taxon>Ascomycota</taxon>
        <taxon>Pezizomycotina</taxon>
        <taxon>Eurotiomycetes</taxon>
        <taxon>Chaetothyriomycetidae</taxon>
        <taxon>Chaetothyriales</taxon>
        <taxon>Herpotrichiellaceae</taxon>
        <taxon>Phialophora</taxon>
    </lineage>
</organism>
<evidence type="ECO:0000256" key="2">
    <source>
        <dbReference type="SAM" id="MobiDB-lite"/>
    </source>
</evidence>
<dbReference type="GO" id="GO:1990644">
    <property type="term" value="F:microtubule site clamp"/>
    <property type="evidence" value="ECO:0007669"/>
    <property type="project" value="TreeGrafter"/>
</dbReference>
<dbReference type="GO" id="GO:0072686">
    <property type="term" value="C:mitotic spindle"/>
    <property type="evidence" value="ECO:0007669"/>
    <property type="project" value="TreeGrafter"/>
</dbReference>
<feature type="compositionally biased region" description="Low complexity" evidence="2">
    <location>
        <begin position="26"/>
        <end position="40"/>
    </location>
</feature>
<gene>
    <name evidence="4" type="ORF">PV04_05929</name>
</gene>
<feature type="compositionally biased region" description="Basic residues" evidence="2">
    <location>
        <begin position="114"/>
        <end position="123"/>
    </location>
</feature>
<dbReference type="InterPro" id="IPR040349">
    <property type="entry name" value="Csm1/Pcs1"/>
</dbReference>
<dbReference type="FunFam" id="3.90.1150.80:FF:000001">
    <property type="entry name" value="Chromosome segregation protein (Pcs1)"/>
    <property type="match status" value="1"/>
</dbReference>
<evidence type="ECO:0000313" key="4">
    <source>
        <dbReference type="EMBL" id="KIW66611.1"/>
    </source>
</evidence>
<dbReference type="GO" id="GO:0045144">
    <property type="term" value="P:meiotic sister chromatid segregation"/>
    <property type="evidence" value="ECO:0007669"/>
    <property type="project" value="TreeGrafter"/>
</dbReference>
<feature type="compositionally biased region" description="Basic residues" evidence="2">
    <location>
        <begin position="41"/>
        <end position="50"/>
    </location>
</feature>
<accession>A0A0D2CN35</accession>
<evidence type="ECO:0000256" key="1">
    <source>
        <dbReference type="SAM" id="Coils"/>
    </source>
</evidence>
<dbReference type="STRING" id="5601.A0A0D2CN35"/>
<dbReference type="InterPro" id="IPR020981">
    <property type="entry name" value="Csm1/Pcs1_C"/>
</dbReference>
<dbReference type="Proteomes" id="UP000054266">
    <property type="component" value="Unassembled WGS sequence"/>
</dbReference>
<dbReference type="EMBL" id="KN846959">
    <property type="protein sequence ID" value="KIW66611.1"/>
    <property type="molecule type" value="Genomic_DNA"/>
</dbReference>
<dbReference type="PANTHER" id="PTHR28006:SF1">
    <property type="entry name" value="MONOPOLIN COMPLEX SUBUNIT CSM1"/>
    <property type="match status" value="1"/>
</dbReference>
<dbReference type="Gene3D" id="3.90.1150.80">
    <property type="match status" value="1"/>
</dbReference>
<dbReference type="GO" id="GO:0033551">
    <property type="term" value="C:monopolin complex"/>
    <property type="evidence" value="ECO:0007669"/>
    <property type="project" value="InterPro"/>
</dbReference>
<dbReference type="GO" id="GO:0051315">
    <property type="term" value="P:attachment of mitotic spindle microtubules to kinetochore"/>
    <property type="evidence" value="ECO:0007669"/>
    <property type="project" value="TreeGrafter"/>
</dbReference>
<dbReference type="GO" id="GO:0034506">
    <property type="term" value="C:chromosome, centromeric core domain"/>
    <property type="evidence" value="ECO:0007669"/>
    <property type="project" value="TreeGrafter"/>
</dbReference>
<feature type="compositionally biased region" description="Acidic residues" evidence="2">
    <location>
        <begin position="135"/>
        <end position="145"/>
    </location>
</feature>
<feature type="region of interest" description="Disordered" evidence="2">
    <location>
        <begin position="18"/>
        <end position="172"/>
    </location>
</feature>
<dbReference type="Pfam" id="PF12539">
    <property type="entry name" value="Csm1"/>
    <property type="match status" value="1"/>
</dbReference>
<evidence type="ECO:0000313" key="5">
    <source>
        <dbReference type="Proteomes" id="UP000054266"/>
    </source>
</evidence>
<protein>
    <recommendedName>
        <fullName evidence="3">Monopolin complex subunit Csm1/Pcs1 C-terminal domain-containing protein</fullName>
    </recommendedName>
</protein>
<keyword evidence="5" id="KW-1185">Reference proteome</keyword>
<dbReference type="InterPro" id="IPR038608">
    <property type="entry name" value="Csm1/Pcs1_C_sf"/>
</dbReference>
<keyword evidence="1" id="KW-0175">Coiled coil</keyword>
<proteinExistence type="predicted"/>
<dbReference type="CDD" id="cd23787">
    <property type="entry name" value="RWD_CSM1"/>
    <property type="match status" value="1"/>
</dbReference>
<feature type="compositionally biased region" description="Basic and acidic residues" evidence="2">
    <location>
        <begin position="83"/>
        <end position="94"/>
    </location>
</feature>
<feature type="coiled-coil region" evidence="1">
    <location>
        <begin position="267"/>
        <end position="357"/>
    </location>
</feature>
<feature type="region of interest" description="Disordered" evidence="2">
    <location>
        <begin position="187"/>
        <end position="242"/>
    </location>
</feature>
<evidence type="ECO:0000259" key="3">
    <source>
        <dbReference type="Pfam" id="PF12539"/>
    </source>
</evidence>
<dbReference type="PANTHER" id="PTHR28006">
    <property type="entry name" value="MONOPOLIN COMPLEX SUBUNIT CSM1"/>
    <property type="match status" value="1"/>
</dbReference>
<feature type="compositionally biased region" description="Basic and acidic residues" evidence="2">
    <location>
        <begin position="233"/>
        <end position="242"/>
    </location>
</feature>